<feature type="compositionally biased region" description="Basic and acidic residues" evidence="1">
    <location>
        <begin position="45"/>
        <end position="55"/>
    </location>
</feature>
<sequence length="97" mass="10514">MTRFSEAGDSAPNRTARLSAGRSSSSCSPITAPGQVPELGPARVQEPEREPEREPTQGLGQALQAQGPACWRPAAQPGRGHARRRFCQRHNTQQWPG</sequence>
<reference evidence="3" key="1">
    <citation type="submission" date="2014-08" db="EMBL/GenBank/DDBJ databases">
        <authorList>
            <person name="Moulin L."/>
        </authorList>
    </citation>
    <scope>NUCLEOTIDE SEQUENCE [LARGE SCALE GENOMIC DNA]</scope>
</reference>
<accession>A0A090E045</accession>
<keyword evidence="3" id="KW-1185">Reference proteome</keyword>
<gene>
    <name evidence="2" type="ORF">MPL3356_40082</name>
</gene>
<dbReference type="Proteomes" id="UP000045285">
    <property type="component" value="Unassembled WGS sequence"/>
</dbReference>
<name>A0A090E045_MESPL</name>
<evidence type="ECO:0000313" key="3">
    <source>
        <dbReference type="Proteomes" id="UP000045285"/>
    </source>
</evidence>
<feature type="compositionally biased region" description="Low complexity" evidence="1">
    <location>
        <begin position="57"/>
        <end position="67"/>
    </location>
</feature>
<evidence type="ECO:0000256" key="1">
    <source>
        <dbReference type="SAM" id="MobiDB-lite"/>
    </source>
</evidence>
<protein>
    <submittedName>
        <fullName evidence="2">Uncharacterized protein</fullName>
    </submittedName>
</protein>
<feature type="region of interest" description="Disordered" evidence="1">
    <location>
        <begin position="1"/>
        <end position="82"/>
    </location>
</feature>
<dbReference type="AlphaFoldDB" id="A0A090E045"/>
<evidence type="ECO:0000313" key="2">
    <source>
        <dbReference type="EMBL" id="CDX22764.1"/>
    </source>
</evidence>
<proteinExistence type="predicted"/>
<dbReference type="EMBL" id="CCMZ01000034">
    <property type="protein sequence ID" value="CDX22764.1"/>
    <property type="molecule type" value="Genomic_DNA"/>
</dbReference>
<organism evidence="2 3">
    <name type="scientific">Mesorhizobium plurifarium</name>
    <dbReference type="NCBI Taxonomy" id="69974"/>
    <lineage>
        <taxon>Bacteria</taxon>
        <taxon>Pseudomonadati</taxon>
        <taxon>Pseudomonadota</taxon>
        <taxon>Alphaproteobacteria</taxon>
        <taxon>Hyphomicrobiales</taxon>
        <taxon>Phyllobacteriaceae</taxon>
        <taxon>Mesorhizobium</taxon>
    </lineage>
</organism>